<reference evidence="1" key="1">
    <citation type="journal article" date="2021" name="PeerJ">
        <title>Extensive microbial diversity within the chicken gut microbiome revealed by metagenomics and culture.</title>
        <authorList>
            <person name="Gilroy R."/>
            <person name="Ravi A."/>
            <person name="Getino M."/>
            <person name="Pursley I."/>
            <person name="Horton D.L."/>
            <person name="Alikhan N.F."/>
            <person name="Baker D."/>
            <person name="Gharbi K."/>
            <person name="Hall N."/>
            <person name="Watson M."/>
            <person name="Adriaenssens E.M."/>
            <person name="Foster-Nyarko E."/>
            <person name="Jarju S."/>
            <person name="Secka A."/>
            <person name="Antonio M."/>
            <person name="Oren A."/>
            <person name="Chaudhuri R.R."/>
            <person name="La Ragione R."/>
            <person name="Hildebrand F."/>
            <person name="Pallen M.J."/>
        </authorList>
    </citation>
    <scope>NUCLEOTIDE SEQUENCE</scope>
    <source>
        <strain evidence="1">CHK193-4272</strain>
    </source>
</reference>
<name>A0A9D1PIE1_9FIRM</name>
<reference evidence="1" key="2">
    <citation type="submission" date="2021-04" db="EMBL/GenBank/DDBJ databases">
        <authorList>
            <person name="Gilroy R."/>
        </authorList>
    </citation>
    <scope>NUCLEOTIDE SEQUENCE</scope>
    <source>
        <strain evidence="1">CHK193-4272</strain>
    </source>
</reference>
<dbReference type="Proteomes" id="UP000886808">
    <property type="component" value="Unassembled WGS sequence"/>
</dbReference>
<sequence>MDNRGLASWEIVYTAPNQAYIDKGVNIPVKLDDTLQTGLDIVKDSIQVETKLKGQDQVQNDNSQIQTTDTGFTYAIADDVETIKIKYNTQLTDEEFAKALAGNNNTTYTNTVKAVDLNEAPVLTKNANVNTNAIKMIISKKAYDVTYHAAEGGNKAYYTLDWEIDIDAHDKQLTELNLSDILTGQAIIISPKIMETDENFKKLDMKIQYAEGNYVTPIVEISRDDLELKYNDDKSRVTGFNLDLTKYLGTDKGKIDTTKKFKITYRTQVDDSYLASFDPSQIDKQDFKNTVSAGFQFGEVKNPVTSNEASDVPDDTIDPLITISSGGVDKNKLALKWNVTINPPRKIPSSLNMTKILFEDTFAKIKSCPDSTKRNDYQSFGWNEEKRNEQIENIREQIEKQFTDGSNESLDITLTEDDDNYILNIKLKNTGTKQIAFSYYTYGTNPYIWGGNMNQNFSYKNNVKLLKSGTSIDGQAIITDITATASQNAGGGQALVT</sequence>
<dbReference type="EMBL" id="DXIE01000028">
    <property type="protein sequence ID" value="HIV62094.1"/>
    <property type="molecule type" value="Genomic_DNA"/>
</dbReference>
<dbReference type="Gene3D" id="2.60.40.740">
    <property type="match status" value="1"/>
</dbReference>
<organism evidence="1 2">
    <name type="scientific">Candidatus Butyricicoccus avistercoris</name>
    <dbReference type="NCBI Taxonomy" id="2838518"/>
    <lineage>
        <taxon>Bacteria</taxon>
        <taxon>Bacillati</taxon>
        <taxon>Bacillota</taxon>
        <taxon>Clostridia</taxon>
        <taxon>Eubacteriales</taxon>
        <taxon>Butyricicoccaceae</taxon>
        <taxon>Butyricicoccus</taxon>
    </lineage>
</organism>
<dbReference type="AlphaFoldDB" id="A0A9D1PIE1"/>
<gene>
    <name evidence="1" type="ORF">H9746_04495</name>
</gene>
<comment type="caution">
    <text evidence="1">The sequence shown here is derived from an EMBL/GenBank/DDBJ whole genome shotgun (WGS) entry which is preliminary data.</text>
</comment>
<evidence type="ECO:0000313" key="1">
    <source>
        <dbReference type="EMBL" id="HIV62094.1"/>
    </source>
</evidence>
<protein>
    <submittedName>
        <fullName evidence="1">Uncharacterized protein</fullName>
    </submittedName>
</protein>
<evidence type="ECO:0000313" key="2">
    <source>
        <dbReference type="Proteomes" id="UP000886808"/>
    </source>
</evidence>
<proteinExistence type="predicted"/>
<accession>A0A9D1PIE1</accession>